<dbReference type="EMBL" id="BAABCN010000002">
    <property type="protein sequence ID" value="GAA3871211.1"/>
    <property type="molecule type" value="Genomic_DNA"/>
</dbReference>
<organism evidence="2 3">
    <name type="scientific">Leifsonia kafniensis</name>
    <dbReference type="NCBI Taxonomy" id="475957"/>
    <lineage>
        <taxon>Bacteria</taxon>
        <taxon>Bacillati</taxon>
        <taxon>Actinomycetota</taxon>
        <taxon>Actinomycetes</taxon>
        <taxon>Micrococcales</taxon>
        <taxon>Microbacteriaceae</taxon>
        <taxon>Leifsonia</taxon>
    </lineage>
</organism>
<feature type="region of interest" description="Disordered" evidence="1">
    <location>
        <begin position="310"/>
        <end position="331"/>
    </location>
</feature>
<evidence type="ECO:0000313" key="2">
    <source>
        <dbReference type="EMBL" id="GAA3871211.1"/>
    </source>
</evidence>
<sequence length="369" mass="42698">MVTNTIAADAQVFEHEGLLWRPKPEATSTFEEFLHAQGRWLEIWHETNWNPWRTDELAPELAHVEQVTSEWQRAEPSFRPLTNRQLGARMGEITRRVHAERLADEVRWERDKERYDSEREKARFALLEREVVQASMGRELAQHHAGTLFPMMPADRRAKEVADLEATIERNHAEIVRLAALVGDREDVVDEEGKLPRDRRKWNIIWYGVTRRDQVEEFNASIGSLREKIAETMDRSEKSSLRIQLSSEERCLAGLLAVPRLEAEQMCADCYTPQFQHASGGDIYSSRPCPRWPMHAARMEHVWEILRSASKRAHPTAPEPPKPQPLATLPGSLPISEVIERLSTLQKEHPDAVVKRGRSNRWELWPKDA</sequence>
<name>A0ABP7KAJ6_9MICO</name>
<keyword evidence="3" id="KW-1185">Reference proteome</keyword>
<evidence type="ECO:0000313" key="3">
    <source>
        <dbReference type="Proteomes" id="UP001501803"/>
    </source>
</evidence>
<reference evidence="3" key="1">
    <citation type="journal article" date="2019" name="Int. J. Syst. Evol. Microbiol.">
        <title>The Global Catalogue of Microorganisms (GCM) 10K type strain sequencing project: providing services to taxonomists for standard genome sequencing and annotation.</title>
        <authorList>
            <consortium name="The Broad Institute Genomics Platform"/>
            <consortium name="The Broad Institute Genome Sequencing Center for Infectious Disease"/>
            <person name="Wu L."/>
            <person name="Ma J."/>
        </authorList>
    </citation>
    <scope>NUCLEOTIDE SEQUENCE [LARGE SCALE GENOMIC DNA]</scope>
    <source>
        <strain evidence="3">JCM 17021</strain>
    </source>
</reference>
<dbReference type="RefSeq" id="WP_345063605.1">
    <property type="nucleotide sequence ID" value="NZ_BAABCN010000002.1"/>
</dbReference>
<protein>
    <recommendedName>
        <fullName evidence="4">DUF3560 domain-containing protein</fullName>
    </recommendedName>
</protein>
<evidence type="ECO:0000256" key="1">
    <source>
        <dbReference type="SAM" id="MobiDB-lite"/>
    </source>
</evidence>
<accession>A0ABP7KAJ6</accession>
<gene>
    <name evidence="2" type="ORF">GCM10022381_12900</name>
</gene>
<evidence type="ECO:0008006" key="4">
    <source>
        <dbReference type="Google" id="ProtNLM"/>
    </source>
</evidence>
<proteinExistence type="predicted"/>
<comment type="caution">
    <text evidence="2">The sequence shown here is derived from an EMBL/GenBank/DDBJ whole genome shotgun (WGS) entry which is preliminary data.</text>
</comment>
<dbReference type="Proteomes" id="UP001501803">
    <property type="component" value="Unassembled WGS sequence"/>
</dbReference>